<sequence length="103" mass="12464">MRQIQLRIYSPLLIYLLAILILIIIVIGLLVLIIIFSRFIFIYPLINTRSAKRRKTLILRTSFWLPQNIIANWALQMFQFNLIFYNISLWNSTLKWILNIFFF</sequence>
<reference evidence="2 3" key="1">
    <citation type="journal article" date="2015" name="Sci. Rep.">
        <title>Genome of the facultative scuticociliatosis pathogen Pseudocohnilembus persalinus provides insight into its virulence through horizontal gene transfer.</title>
        <authorList>
            <person name="Xiong J."/>
            <person name="Wang G."/>
            <person name="Cheng J."/>
            <person name="Tian M."/>
            <person name="Pan X."/>
            <person name="Warren A."/>
            <person name="Jiang C."/>
            <person name="Yuan D."/>
            <person name="Miao W."/>
        </authorList>
    </citation>
    <scope>NUCLEOTIDE SEQUENCE [LARGE SCALE GENOMIC DNA]</scope>
    <source>
        <strain evidence="2">36N120E</strain>
    </source>
</reference>
<dbReference type="EMBL" id="LDAU01000182">
    <property type="protein sequence ID" value="KRX00718.1"/>
    <property type="molecule type" value="Genomic_DNA"/>
</dbReference>
<protein>
    <submittedName>
        <fullName evidence="2">Uncharacterized protein</fullName>
    </submittedName>
</protein>
<accession>A0A0V0QET0</accession>
<gene>
    <name evidence="2" type="ORF">PPERSA_02978</name>
</gene>
<keyword evidence="1" id="KW-0472">Membrane</keyword>
<feature type="transmembrane region" description="Helical" evidence="1">
    <location>
        <begin position="12"/>
        <end position="36"/>
    </location>
</feature>
<dbReference type="Proteomes" id="UP000054937">
    <property type="component" value="Unassembled WGS sequence"/>
</dbReference>
<proteinExistence type="predicted"/>
<evidence type="ECO:0000313" key="2">
    <source>
        <dbReference type="EMBL" id="KRX00718.1"/>
    </source>
</evidence>
<name>A0A0V0QET0_PSEPJ</name>
<keyword evidence="1" id="KW-1133">Transmembrane helix</keyword>
<keyword evidence="3" id="KW-1185">Reference proteome</keyword>
<evidence type="ECO:0000313" key="3">
    <source>
        <dbReference type="Proteomes" id="UP000054937"/>
    </source>
</evidence>
<dbReference type="InParanoid" id="A0A0V0QET0"/>
<comment type="caution">
    <text evidence="2">The sequence shown here is derived from an EMBL/GenBank/DDBJ whole genome shotgun (WGS) entry which is preliminary data.</text>
</comment>
<keyword evidence="1" id="KW-0812">Transmembrane</keyword>
<evidence type="ECO:0000256" key="1">
    <source>
        <dbReference type="SAM" id="Phobius"/>
    </source>
</evidence>
<organism evidence="2 3">
    <name type="scientific">Pseudocohnilembus persalinus</name>
    <name type="common">Ciliate</name>
    <dbReference type="NCBI Taxonomy" id="266149"/>
    <lineage>
        <taxon>Eukaryota</taxon>
        <taxon>Sar</taxon>
        <taxon>Alveolata</taxon>
        <taxon>Ciliophora</taxon>
        <taxon>Intramacronucleata</taxon>
        <taxon>Oligohymenophorea</taxon>
        <taxon>Scuticociliatia</taxon>
        <taxon>Philasterida</taxon>
        <taxon>Pseudocohnilembidae</taxon>
        <taxon>Pseudocohnilembus</taxon>
    </lineage>
</organism>
<dbReference type="AlphaFoldDB" id="A0A0V0QET0"/>